<evidence type="ECO:0000313" key="8">
    <source>
        <dbReference type="EMBL" id="QFI37621.1"/>
    </source>
</evidence>
<keyword evidence="6" id="KW-0732">Signal</keyword>
<dbReference type="Gene3D" id="2.40.10.10">
    <property type="entry name" value="Trypsin-like serine proteases"/>
    <property type="match status" value="1"/>
</dbReference>
<dbReference type="GO" id="GO:0004252">
    <property type="term" value="F:serine-type endopeptidase activity"/>
    <property type="evidence" value="ECO:0007669"/>
    <property type="project" value="InterPro"/>
</dbReference>
<accession>A0A5J6WK77</accession>
<dbReference type="GO" id="GO:0006508">
    <property type="term" value="P:proteolysis"/>
    <property type="evidence" value="ECO:0007669"/>
    <property type="project" value="UniProtKB-KW"/>
</dbReference>
<feature type="domain" description="Peptidase S1" evidence="7">
    <location>
        <begin position="28"/>
        <end position="284"/>
    </location>
</feature>
<dbReference type="PROSITE" id="PS00134">
    <property type="entry name" value="TRYPSIN_HIS"/>
    <property type="match status" value="1"/>
</dbReference>
<name>A0A5J6WK77_MORMI</name>
<dbReference type="InterPro" id="IPR018114">
    <property type="entry name" value="TRYPSIN_HIS"/>
</dbReference>
<dbReference type="InterPro" id="IPR009003">
    <property type="entry name" value="Peptidase_S1_PA"/>
</dbReference>
<dbReference type="PRINTS" id="PR00722">
    <property type="entry name" value="CHYMOTRYPSIN"/>
</dbReference>
<dbReference type="InterPro" id="IPR001314">
    <property type="entry name" value="Peptidase_S1A"/>
</dbReference>
<organism evidence="8 9">
    <name type="scientific">Moritella marina ATCC 15381</name>
    <dbReference type="NCBI Taxonomy" id="1202962"/>
    <lineage>
        <taxon>Bacteria</taxon>
        <taxon>Pseudomonadati</taxon>
        <taxon>Pseudomonadota</taxon>
        <taxon>Gammaproteobacteria</taxon>
        <taxon>Alteromonadales</taxon>
        <taxon>Moritellaceae</taxon>
        <taxon>Moritella</taxon>
    </lineage>
</organism>
<keyword evidence="1 5" id="KW-0645">Protease</keyword>
<dbReference type="CDD" id="cd00190">
    <property type="entry name" value="Tryp_SPc"/>
    <property type="match status" value="1"/>
</dbReference>
<dbReference type="InterPro" id="IPR051487">
    <property type="entry name" value="Ser/Thr_Proteases_Immune/Dev"/>
</dbReference>
<dbReference type="EMBL" id="CP044399">
    <property type="protein sequence ID" value="QFI37621.1"/>
    <property type="molecule type" value="Genomic_DNA"/>
</dbReference>
<feature type="chain" id="PRO_5023909726" evidence="6">
    <location>
        <begin position="21"/>
        <end position="333"/>
    </location>
</feature>
<gene>
    <name evidence="8" type="ORF">FR932_07075</name>
</gene>
<dbReference type="PROSITE" id="PS50240">
    <property type="entry name" value="TRYPSIN_DOM"/>
    <property type="match status" value="1"/>
</dbReference>
<feature type="signal peptide" evidence="6">
    <location>
        <begin position="1"/>
        <end position="20"/>
    </location>
</feature>
<dbReference type="SUPFAM" id="SSF50494">
    <property type="entry name" value="Trypsin-like serine proteases"/>
    <property type="match status" value="1"/>
</dbReference>
<reference evidence="8 9" key="1">
    <citation type="submission" date="2019-09" db="EMBL/GenBank/DDBJ databases">
        <title>Hybrid Assembly of the complete Genome of the Deep-Sea Bacterium Moritella marina from long Nanopore and Illumina reads.</title>
        <authorList>
            <person name="Magin S."/>
            <person name="Georgoulis A."/>
            <person name="Papadimitriou K."/>
            <person name="Iliakis G."/>
            <person name="Vorgias C.E."/>
        </authorList>
    </citation>
    <scope>NUCLEOTIDE SEQUENCE [LARGE SCALE GENOMIC DNA]</scope>
    <source>
        <strain evidence="8 9">MP-1</strain>
    </source>
</reference>
<dbReference type="OrthoDB" id="9813836at2"/>
<evidence type="ECO:0000256" key="1">
    <source>
        <dbReference type="ARBA" id="ARBA00022670"/>
    </source>
</evidence>
<dbReference type="InterPro" id="IPR001254">
    <property type="entry name" value="Trypsin_dom"/>
</dbReference>
<proteinExistence type="predicted"/>
<dbReference type="RefSeq" id="WP_019440155.1">
    <property type="nucleotide sequence ID" value="NZ_ALOE01000006.1"/>
</dbReference>
<dbReference type="FunFam" id="2.40.10.10:FF:000036">
    <property type="entry name" value="Trypsin beta"/>
    <property type="match status" value="1"/>
</dbReference>
<dbReference type="KEGG" id="mmaa:FR932_07075"/>
<evidence type="ECO:0000256" key="6">
    <source>
        <dbReference type="SAM" id="SignalP"/>
    </source>
</evidence>
<protein>
    <submittedName>
        <fullName evidence="8">Serine protease</fullName>
    </submittedName>
</protein>
<evidence type="ECO:0000256" key="5">
    <source>
        <dbReference type="RuleBase" id="RU363034"/>
    </source>
</evidence>
<keyword evidence="9" id="KW-1185">Reference proteome</keyword>
<evidence type="ECO:0000256" key="4">
    <source>
        <dbReference type="ARBA" id="ARBA00023157"/>
    </source>
</evidence>
<evidence type="ECO:0000259" key="7">
    <source>
        <dbReference type="PROSITE" id="PS50240"/>
    </source>
</evidence>
<dbReference type="PANTHER" id="PTHR24256">
    <property type="entry name" value="TRYPTASE-RELATED"/>
    <property type="match status" value="1"/>
</dbReference>
<dbReference type="FunFam" id="2.40.10.10:FF:000068">
    <property type="entry name" value="transmembrane protease serine 2"/>
    <property type="match status" value="1"/>
</dbReference>
<dbReference type="Proteomes" id="UP000327424">
    <property type="component" value="Chromosome"/>
</dbReference>
<dbReference type="AlphaFoldDB" id="A0A5J6WK77"/>
<dbReference type="InterPro" id="IPR043504">
    <property type="entry name" value="Peptidase_S1_PA_chymotrypsin"/>
</dbReference>
<dbReference type="InterPro" id="IPR033116">
    <property type="entry name" value="TRYPSIN_SER"/>
</dbReference>
<keyword evidence="3 5" id="KW-0720">Serine protease</keyword>
<keyword evidence="4" id="KW-1015">Disulfide bond</keyword>
<evidence type="ECO:0000256" key="3">
    <source>
        <dbReference type="ARBA" id="ARBA00022825"/>
    </source>
</evidence>
<dbReference type="Pfam" id="PF00089">
    <property type="entry name" value="Trypsin"/>
    <property type="match status" value="1"/>
</dbReference>
<evidence type="ECO:0000313" key="9">
    <source>
        <dbReference type="Proteomes" id="UP000327424"/>
    </source>
</evidence>
<evidence type="ECO:0000256" key="2">
    <source>
        <dbReference type="ARBA" id="ARBA00022801"/>
    </source>
</evidence>
<dbReference type="SMART" id="SM00020">
    <property type="entry name" value="Tryp_SPc"/>
    <property type="match status" value="1"/>
</dbReference>
<keyword evidence="2 5" id="KW-0378">Hydrolase</keyword>
<sequence length="333" mass="35945">MLTKVITISTILSLTLSANANEDITPYVVGGVDSKTLELPWQVYIEIDKNGSRYACGGTLITDTWVVTAAHCLNENDLRDSFTAVKASQVTVYSGGIDRSNSGNQSSNSLSKLIVHPGYSEVTNTDDIALLQLSAPAASPAQAIKLMDNGLQIDADIEFKAGIGNNLVLSGWGRTSTDGQQSTDILQKSAVTGISDDSCAITWRWAGREANYICANAFNRGSCNGDSGGPLIWQDKNAISDRDLGYRLAGVVSFGHADQCAKNNTPDVYTEVSTYRKWLVDTIELSDSYQAPDPLFTQDIFEVSSEPMEEKSGGGLGYSLLLLLTGLWLYRRS</sequence>
<dbReference type="PROSITE" id="PS00135">
    <property type="entry name" value="TRYPSIN_SER"/>
    <property type="match status" value="1"/>
</dbReference>